<comment type="caution">
    <text evidence="3">The sequence shown here is derived from an EMBL/GenBank/DDBJ whole genome shotgun (WGS) entry which is preliminary data.</text>
</comment>
<feature type="transmembrane region" description="Helical" evidence="1">
    <location>
        <begin position="30"/>
        <end position="50"/>
    </location>
</feature>
<feature type="transmembrane region" description="Helical" evidence="1">
    <location>
        <begin position="7"/>
        <end position="24"/>
    </location>
</feature>
<keyword evidence="1" id="KW-1133">Transmembrane helix</keyword>
<gene>
    <name evidence="3" type="ORF">C3K47_09240</name>
</gene>
<dbReference type="SUPFAM" id="SSF88713">
    <property type="entry name" value="Glycoside hydrolase/deacetylase"/>
    <property type="match status" value="1"/>
</dbReference>
<evidence type="ECO:0000313" key="4">
    <source>
        <dbReference type="Proteomes" id="UP000236893"/>
    </source>
</evidence>
<dbReference type="InterPro" id="IPR050248">
    <property type="entry name" value="Polysacc_deacetylase_ArnD"/>
</dbReference>
<keyword evidence="1" id="KW-0472">Membrane</keyword>
<dbReference type="Proteomes" id="UP000236893">
    <property type="component" value="Unassembled WGS sequence"/>
</dbReference>
<keyword evidence="1" id="KW-0812">Transmembrane</keyword>
<dbReference type="OrthoDB" id="9812065at2"/>
<dbReference type="AlphaFoldDB" id="A0A2S5A2L4"/>
<dbReference type="CDD" id="cd10917">
    <property type="entry name" value="CE4_NodB_like_6s_7s"/>
    <property type="match status" value="1"/>
</dbReference>
<dbReference type="EMBL" id="PQVF01000006">
    <property type="protein sequence ID" value="POY36549.1"/>
    <property type="molecule type" value="Genomic_DNA"/>
</dbReference>
<dbReference type="Pfam" id="PF01522">
    <property type="entry name" value="Polysacc_deac_1"/>
    <property type="match status" value="1"/>
</dbReference>
<accession>A0A2S5A2L4</accession>
<evidence type="ECO:0000259" key="2">
    <source>
        <dbReference type="PROSITE" id="PS51677"/>
    </source>
</evidence>
<protein>
    <submittedName>
        <fullName evidence="3">Polysaccharide deacetylase family protein</fullName>
    </submittedName>
</protein>
<reference evidence="3 4" key="1">
    <citation type="submission" date="2018-01" db="EMBL/GenBank/DDBJ databases">
        <authorList>
            <person name="Gaut B.S."/>
            <person name="Morton B.R."/>
            <person name="Clegg M.T."/>
            <person name="Duvall M.R."/>
        </authorList>
    </citation>
    <scope>NUCLEOTIDE SEQUENCE [LARGE SCALE GENOMIC DNA]</scope>
    <source>
        <strain evidence="3 4">HR-AV</strain>
    </source>
</reference>
<dbReference type="Gene3D" id="3.20.20.370">
    <property type="entry name" value="Glycoside hydrolase/deacetylase"/>
    <property type="match status" value="1"/>
</dbReference>
<feature type="domain" description="NodB homology" evidence="2">
    <location>
        <begin position="67"/>
        <end position="245"/>
    </location>
</feature>
<dbReference type="RefSeq" id="WP_103788852.1">
    <property type="nucleotide sequence ID" value="NZ_PQVF01000006.1"/>
</dbReference>
<dbReference type="GO" id="GO:0005975">
    <property type="term" value="P:carbohydrate metabolic process"/>
    <property type="evidence" value="ECO:0007669"/>
    <property type="project" value="InterPro"/>
</dbReference>
<name>A0A2S5A2L4_9SPHI</name>
<dbReference type="PROSITE" id="PS51677">
    <property type="entry name" value="NODB"/>
    <property type="match status" value="1"/>
</dbReference>
<sequence length="257" mass="29481">MLKFKNVNIVFGVLLLTLIATGLVGKFNFWLIGCLVLLYSVIVFYGVYFIQSNFFIPVYCSANTTSKEIALTFDDGPSEEHTRQIAEFLQQNNIQATFFCIGRRINENEELLKELHKKGHLIGNHSYSHHFWFDLFSTDKMLDDLNKTDEQVKRIIGLQPKLFRPPYGVINPNLTKAIKKGNYDTVGWNVRSYDTVITDKNKLLAKLTTALKPGAVFLLHDTCKITLEVLPEFVKTAKKQGYKFVRVDKLFKIKGYA</sequence>
<dbReference type="GO" id="GO:0016810">
    <property type="term" value="F:hydrolase activity, acting on carbon-nitrogen (but not peptide) bonds"/>
    <property type="evidence" value="ECO:0007669"/>
    <property type="project" value="InterPro"/>
</dbReference>
<proteinExistence type="predicted"/>
<dbReference type="PANTHER" id="PTHR10587">
    <property type="entry name" value="GLYCOSYL TRANSFERASE-RELATED"/>
    <property type="match status" value="1"/>
</dbReference>
<evidence type="ECO:0000313" key="3">
    <source>
        <dbReference type="EMBL" id="POY36549.1"/>
    </source>
</evidence>
<dbReference type="InterPro" id="IPR011330">
    <property type="entry name" value="Glyco_hydro/deAcase_b/a-brl"/>
</dbReference>
<evidence type="ECO:0000256" key="1">
    <source>
        <dbReference type="SAM" id="Phobius"/>
    </source>
</evidence>
<organism evidence="3 4">
    <name type="scientific">Solitalea longa</name>
    <dbReference type="NCBI Taxonomy" id="2079460"/>
    <lineage>
        <taxon>Bacteria</taxon>
        <taxon>Pseudomonadati</taxon>
        <taxon>Bacteroidota</taxon>
        <taxon>Sphingobacteriia</taxon>
        <taxon>Sphingobacteriales</taxon>
        <taxon>Sphingobacteriaceae</taxon>
        <taxon>Solitalea</taxon>
    </lineage>
</organism>
<dbReference type="InterPro" id="IPR002509">
    <property type="entry name" value="NODB_dom"/>
</dbReference>
<keyword evidence="4" id="KW-1185">Reference proteome</keyword>